<dbReference type="InterPro" id="IPR003660">
    <property type="entry name" value="HAMP_dom"/>
</dbReference>
<accession>D5WIG6</accession>
<dbReference type="HOGENOM" id="CLU_2583032_0_0_4"/>
<dbReference type="GO" id="GO:0016020">
    <property type="term" value="C:membrane"/>
    <property type="evidence" value="ECO:0007669"/>
    <property type="project" value="InterPro"/>
</dbReference>
<dbReference type="Proteomes" id="UP000002190">
    <property type="component" value="Chromosome 2"/>
</dbReference>
<dbReference type="KEGG" id="bge:BC1002_4273"/>
<dbReference type="RefSeq" id="WP_013092060.1">
    <property type="nucleotide sequence ID" value="NC_014118.1"/>
</dbReference>
<reference evidence="3 4" key="2">
    <citation type="journal article" date="2012" name="J. Bacteriol.">
        <title>Genome Sequences of Burkholderia sp. Strains CCGE1002 and H160, Isolated from Legume Nodules in Mexico and Brazil.</title>
        <authorList>
            <person name="Ormeno-Orrillo E."/>
            <person name="Rogel M.A."/>
            <person name="Chueire L.M."/>
            <person name="Tiedje J.M."/>
            <person name="Martinez-Romero E."/>
            <person name="Hungria M."/>
        </authorList>
    </citation>
    <scope>NUCLEOTIDE SEQUENCE [LARGE SCALE GENOMIC DNA]</scope>
    <source>
        <strain evidence="3 4">CCGE1002</strain>
    </source>
</reference>
<dbReference type="eggNOG" id="COG5000">
    <property type="taxonomic scope" value="Bacteria"/>
</dbReference>
<dbReference type="GeneID" id="301098570"/>
<gene>
    <name evidence="3" type="ordered locus">BC1002_4273</name>
</gene>
<evidence type="ECO:0000256" key="1">
    <source>
        <dbReference type="SAM" id="Phobius"/>
    </source>
</evidence>
<keyword evidence="1" id="KW-0472">Membrane</keyword>
<name>D5WIG6_PARAM</name>
<dbReference type="AlphaFoldDB" id="D5WIG6"/>
<keyword evidence="1" id="KW-0812">Transmembrane</keyword>
<feature type="transmembrane region" description="Helical" evidence="1">
    <location>
        <begin position="15"/>
        <end position="35"/>
    </location>
</feature>
<proteinExistence type="predicted"/>
<dbReference type="PROSITE" id="PS50885">
    <property type="entry name" value="HAMP"/>
    <property type="match status" value="1"/>
</dbReference>
<keyword evidence="1" id="KW-1133">Transmembrane helix</keyword>
<protein>
    <recommendedName>
        <fullName evidence="2">HAMP domain-containing protein</fullName>
    </recommendedName>
</protein>
<sequence length="80" mass="8483">MPPHEASLTVPDKTLFNLAFLVVFAAEFAATGFVADRVLSLGKLDTASFPTRGGDEIASLAVSFNRIKTSLVEALRMLGA</sequence>
<reference evidence="4" key="1">
    <citation type="submission" date="2010-04" db="EMBL/GenBank/DDBJ databases">
        <title>Complete sequence of chromosome 2 of Burkholderia sp. CCGE1002.</title>
        <authorList>
            <consortium name="US DOE Joint Genome Institute"/>
            <person name="Lucas S."/>
            <person name="Copeland A."/>
            <person name="Lapidus A."/>
            <person name="Cheng J.-F."/>
            <person name="Bruce D."/>
            <person name="Goodwin L."/>
            <person name="Pitluck S."/>
            <person name="Chertkov O."/>
            <person name="Detter J.C."/>
            <person name="Han C."/>
            <person name="Tapia R."/>
            <person name="Land M."/>
            <person name="Hauser L."/>
            <person name="Kyrpides N."/>
            <person name="Ovchinnikova G."/>
            <person name="Martinez-Romero E."/>
            <person name="Hernandez M.A.R."/>
            <person name="Tiedje J.M."/>
            <person name="Woyke T."/>
        </authorList>
    </citation>
    <scope>NUCLEOTIDE SEQUENCE [LARGE SCALE GENOMIC DNA]</scope>
    <source>
        <strain evidence="4">CCGE1002</strain>
    </source>
</reference>
<feature type="domain" description="HAMP" evidence="2">
    <location>
        <begin position="34"/>
        <end position="76"/>
    </location>
</feature>
<organism evidence="3 4">
    <name type="scientific">Paraburkholderia atlantica</name>
    <dbReference type="NCBI Taxonomy" id="2654982"/>
    <lineage>
        <taxon>Bacteria</taxon>
        <taxon>Pseudomonadati</taxon>
        <taxon>Pseudomonadota</taxon>
        <taxon>Betaproteobacteria</taxon>
        <taxon>Burkholderiales</taxon>
        <taxon>Burkholderiaceae</taxon>
        <taxon>Paraburkholderia</taxon>
    </lineage>
</organism>
<evidence type="ECO:0000313" key="3">
    <source>
        <dbReference type="EMBL" id="ADG18261.1"/>
    </source>
</evidence>
<evidence type="ECO:0000313" key="4">
    <source>
        <dbReference type="Proteomes" id="UP000002190"/>
    </source>
</evidence>
<dbReference type="EMBL" id="CP002014">
    <property type="protein sequence ID" value="ADG18261.1"/>
    <property type="molecule type" value="Genomic_DNA"/>
</dbReference>
<evidence type="ECO:0000259" key="2">
    <source>
        <dbReference type="PROSITE" id="PS50885"/>
    </source>
</evidence>
<dbReference type="GO" id="GO:0007165">
    <property type="term" value="P:signal transduction"/>
    <property type="evidence" value="ECO:0007669"/>
    <property type="project" value="InterPro"/>
</dbReference>